<organism evidence="1 2">
    <name type="scientific">Rhizobium sullae</name>
    <name type="common">Rhizobium hedysari</name>
    <dbReference type="NCBI Taxonomy" id="50338"/>
    <lineage>
        <taxon>Bacteria</taxon>
        <taxon>Pseudomonadati</taxon>
        <taxon>Pseudomonadota</taxon>
        <taxon>Alphaproteobacteria</taxon>
        <taxon>Hyphomicrobiales</taxon>
        <taxon>Rhizobiaceae</taxon>
        <taxon>Rhizobium/Agrobacterium group</taxon>
        <taxon>Rhizobium</taxon>
    </lineage>
</organism>
<gene>
    <name evidence="1" type="ORF">N2599_25890</name>
</gene>
<geneLocation type="plasmid" evidence="1 2">
    <name>pWSM1592_1</name>
</geneLocation>
<sequence length="66" mass="7769">MLGIFEFKPAFDDEHFSASPRALRCDRQPRRAASHNYEVCHDGRIVVKLGKLRDFHVPPFRSCRKR</sequence>
<reference evidence="1" key="1">
    <citation type="submission" date="2022-09" db="EMBL/GenBank/DDBJ databases">
        <title>Australian commercial rhizobial inoculants.</title>
        <authorList>
            <person name="Kohlmeier M.G."/>
            <person name="O'Hara G.W."/>
            <person name="Colombi E."/>
            <person name="Ramsay J.P."/>
            <person name="Terpolilli J."/>
        </authorList>
    </citation>
    <scope>NUCLEOTIDE SEQUENCE</scope>
    <source>
        <strain evidence="1">WSM1592</strain>
        <plasmid evidence="1">pWSM1592_1</plasmid>
    </source>
</reference>
<evidence type="ECO:0000313" key="2">
    <source>
        <dbReference type="Proteomes" id="UP001060123"/>
    </source>
</evidence>
<dbReference type="Proteomes" id="UP001060123">
    <property type="component" value="Plasmid pWSM1592_1"/>
</dbReference>
<keyword evidence="1" id="KW-0614">Plasmid</keyword>
<proteinExistence type="predicted"/>
<accession>A0ABY5XWT9</accession>
<evidence type="ECO:0000313" key="1">
    <source>
        <dbReference type="EMBL" id="UWU19083.1"/>
    </source>
</evidence>
<dbReference type="EMBL" id="CP104144">
    <property type="protein sequence ID" value="UWU19083.1"/>
    <property type="molecule type" value="Genomic_DNA"/>
</dbReference>
<name>A0ABY5XWT9_RHISU</name>
<protein>
    <submittedName>
        <fullName evidence="1">Uncharacterized protein</fullName>
    </submittedName>
</protein>
<keyword evidence="2" id="KW-1185">Reference proteome</keyword>
<dbReference type="RefSeq" id="WP_245209287.1">
    <property type="nucleotide sequence ID" value="NZ_CP104144.1"/>
</dbReference>